<dbReference type="SUPFAM" id="SSF55729">
    <property type="entry name" value="Acyl-CoA N-acyltransferases (Nat)"/>
    <property type="match status" value="1"/>
</dbReference>
<dbReference type="InterPro" id="IPR051531">
    <property type="entry name" value="N-acetyltransferase"/>
</dbReference>
<dbReference type="Pfam" id="PF13302">
    <property type="entry name" value="Acetyltransf_3"/>
    <property type="match status" value="1"/>
</dbReference>
<sequence length="169" mass="19080">SVQVYPLDNDFKITDGDISRIVSICNQKPIYNFLFAKRLKGEPYMDNSATGFIEWARTGWETGKYFVFLARDNEGKIVGAVDIKSDNVDGAEVGYWMDENSPGYMSNTVRGLVEHSRDVGFKKLIAFTLPNNDKSQRVLLRAGFNHIGQEAHVDDDGTVHERFEVNLVV</sequence>
<proteinExistence type="predicted"/>
<protein>
    <recommendedName>
        <fullName evidence="1">N-acetyltransferase domain-containing protein</fullName>
    </recommendedName>
</protein>
<name>A0A2M7W3V1_9BACT</name>
<dbReference type="PANTHER" id="PTHR43792:SF16">
    <property type="entry name" value="N-ACETYLTRANSFERASE DOMAIN-CONTAINING PROTEIN"/>
    <property type="match status" value="1"/>
</dbReference>
<dbReference type="EMBL" id="PFQB01000011">
    <property type="protein sequence ID" value="PJA15627.1"/>
    <property type="molecule type" value="Genomic_DNA"/>
</dbReference>
<reference evidence="3" key="1">
    <citation type="submission" date="2017-09" db="EMBL/GenBank/DDBJ databases">
        <title>Depth-based differentiation of microbial function through sediment-hosted aquifers and enrichment of novel symbionts in the deep terrestrial subsurface.</title>
        <authorList>
            <person name="Probst A.J."/>
            <person name="Ladd B."/>
            <person name="Jarett J.K."/>
            <person name="Geller-Mcgrath D.E."/>
            <person name="Sieber C.M.K."/>
            <person name="Emerson J.B."/>
            <person name="Anantharaman K."/>
            <person name="Thomas B.C."/>
            <person name="Malmstrom R."/>
            <person name="Stieglmeier M."/>
            <person name="Klingl A."/>
            <person name="Woyke T."/>
            <person name="Ryan C.M."/>
            <person name="Banfield J.F."/>
        </authorList>
    </citation>
    <scope>NUCLEOTIDE SEQUENCE [LARGE SCALE GENOMIC DNA]</scope>
</reference>
<dbReference type="Gene3D" id="3.40.630.30">
    <property type="match status" value="1"/>
</dbReference>
<evidence type="ECO:0000313" key="2">
    <source>
        <dbReference type="EMBL" id="PJA15627.1"/>
    </source>
</evidence>
<comment type="caution">
    <text evidence="2">The sequence shown here is derived from an EMBL/GenBank/DDBJ whole genome shotgun (WGS) entry which is preliminary data.</text>
</comment>
<feature type="domain" description="N-acetyltransferase" evidence="1">
    <location>
        <begin position="22"/>
        <end position="166"/>
    </location>
</feature>
<evidence type="ECO:0000313" key="3">
    <source>
        <dbReference type="Proteomes" id="UP000228952"/>
    </source>
</evidence>
<organism evidence="2 3">
    <name type="scientific">Candidatus Dojkabacteria bacterium CG_4_10_14_0_2_um_filter_Dojkabacteria_WS6_41_15</name>
    <dbReference type="NCBI Taxonomy" id="2014249"/>
    <lineage>
        <taxon>Bacteria</taxon>
        <taxon>Candidatus Dojkabacteria</taxon>
    </lineage>
</organism>
<dbReference type="Proteomes" id="UP000228952">
    <property type="component" value="Unassembled WGS sequence"/>
</dbReference>
<dbReference type="AlphaFoldDB" id="A0A2M7W3V1"/>
<dbReference type="PANTHER" id="PTHR43792">
    <property type="entry name" value="GNAT FAMILY, PUTATIVE (AFU_ORTHOLOGUE AFUA_3G00765)-RELATED-RELATED"/>
    <property type="match status" value="1"/>
</dbReference>
<accession>A0A2M7W3V1</accession>
<dbReference type="PROSITE" id="PS51186">
    <property type="entry name" value="GNAT"/>
    <property type="match status" value="1"/>
</dbReference>
<dbReference type="InterPro" id="IPR000182">
    <property type="entry name" value="GNAT_dom"/>
</dbReference>
<evidence type="ECO:0000259" key="1">
    <source>
        <dbReference type="PROSITE" id="PS51186"/>
    </source>
</evidence>
<dbReference type="GO" id="GO:0016747">
    <property type="term" value="F:acyltransferase activity, transferring groups other than amino-acyl groups"/>
    <property type="evidence" value="ECO:0007669"/>
    <property type="project" value="InterPro"/>
</dbReference>
<gene>
    <name evidence="2" type="ORF">COX64_00585</name>
</gene>
<feature type="non-terminal residue" evidence="2">
    <location>
        <position position="1"/>
    </location>
</feature>
<dbReference type="InterPro" id="IPR016181">
    <property type="entry name" value="Acyl_CoA_acyltransferase"/>
</dbReference>